<dbReference type="InterPro" id="IPR045736">
    <property type="entry name" value="START_2"/>
</dbReference>
<dbReference type="Gene3D" id="3.30.530.20">
    <property type="match status" value="1"/>
</dbReference>
<feature type="domain" description="START-like" evidence="1">
    <location>
        <begin position="2"/>
        <end position="129"/>
    </location>
</feature>
<name>A0A069QIL3_HOYLO</name>
<dbReference type="EMBL" id="JNGW01000048">
    <property type="protein sequence ID" value="KDR52658.1"/>
    <property type="molecule type" value="Genomic_DNA"/>
</dbReference>
<protein>
    <recommendedName>
        <fullName evidence="1">START-like domain-containing protein</fullName>
    </recommendedName>
</protein>
<evidence type="ECO:0000259" key="1">
    <source>
        <dbReference type="Pfam" id="PF19569"/>
    </source>
</evidence>
<evidence type="ECO:0000313" key="2">
    <source>
        <dbReference type="EMBL" id="KDR52658.1"/>
    </source>
</evidence>
<proteinExistence type="predicted"/>
<organism evidence="2 3">
    <name type="scientific">Hoylesella loescheii DSM 19665 = JCM 12249 = ATCC 15930</name>
    <dbReference type="NCBI Taxonomy" id="1122985"/>
    <lineage>
        <taxon>Bacteria</taxon>
        <taxon>Pseudomonadati</taxon>
        <taxon>Bacteroidota</taxon>
        <taxon>Bacteroidia</taxon>
        <taxon>Bacteroidales</taxon>
        <taxon>Prevotellaceae</taxon>
        <taxon>Hoylesella</taxon>
    </lineage>
</organism>
<dbReference type="AlphaFoldDB" id="A0A069QIL3"/>
<dbReference type="PATRIC" id="fig|1122985.7.peg.1283"/>
<reference evidence="2 3" key="1">
    <citation type="submission" date="2013-08" db="EMBL/GenBank/DDBJ databases">
        <authorList>
            <person name="Weinstock G."/>
            <person name="Sodergren E."/>
            <person name="Wylie T."/>
            <person name="Fulton L."/>
            <person name="Fulton R."/>
            <person name="Fronick C."/>
            <person name="O'Laughlin M."/>
            <person name="Godfrey J."/>
            <person name="Miner T."/>
            <person name="Herter B."/>
            <person name="Appelbaum E."/>
            <person name="Cordes M."/>
            <person name="Lek S."/>
            <person name="Wollam A."/>
            <person name="Pepin K.H."/>
            <person name="Palsikar V.B."/>
            <person name="Mitreva M."/>
            <person name="Wilson R.K."/>
        </authorList>
    </citation>
    <scope>NUCLEOTIDE SEQUENCE [LARGE SCALE GENOMIC DNA]</scope>
    <source>
        <strain evidence="2 3">ATCC 15930</strain>
    </source>
</reference>
<dbReference type="SUPFAM" id="SSF55961">
    <property type="entry name" value="Bet v1-like"/>
    <property type="match status" value="1"/>
</dbReference>
<dbReference type="Proteomes" id="UP000027442">
    <property type="component" value="Unassembled WGS sequence"/>
</dbReference>
<comment type="caution">
    <text evidence="2">The sequence shown here is derived from an EMBL/GenBank/DDBJ whole genome shotgun (WGS) entry which is preliminary data.</text>
</comment>
<dbReference type="InterPro" id="IPR023393">
    <property type="entry name" value="START-like_dom_sf"/>
</dbReference>
<sequence>MDKQRLCIERELISSSAPIIWDLISTDAGLSRWMADSVTQEGEQLTFVWGELWSHHEVRTATIVEKIKNEYIRISWDDEEGPDNFFELRMDKSHITNDYVLTITDFAWDDEVDSLRTIWNDNLARLRNTSGI</sequence>
<accession>A0A069QIL3</accession>
<keyword evidence="3" id="KW-1185">Reference proteome</keyword>
<dbReference type="Pfam" id="PF19569">
    <property type="entry name" value="START_2"/>
    <property type="match status" value="1"/>
</dbReference>
<dbReference type="HOGENOM" id="CLU_129812_0_0_10"/>
<dbReference type="eggNOG" id="COG3832">
    <property type="taxonomic scope" value="Bacteria"/>
</dbReference>
<gene>
    <name evidence="2" type="ORF">HMPREF1991_01236</name>
</gene>
<dbReference type="RefSeq" id="WP_009236467.1">
    <property type="nucleotide sequence ID" value="NZ_KB899212.1"/>
</dbReference>
<evidence type="ECO:0000313" key="3">
    <source>
        <dbReference type="Proteomes" id="UP000027442"/>
    </source>
</evidence>